<dbReference type="Proteomes" id="UP001138997">
    <property type="component" value="Unassembled WGS sequence"/>
</dbReference>
<gene>
    <name evidence="2" type="ORF">LR394_01540</name>
</gene>
<evidence type="ECO:0000313" key="3">
    <source>
        <dbReference type="Proteomes" id="UP001138997"/>
    </source>
</evidence>
<keyword evidence="3" id="KW-1185">Reference proteome</keyword>
<keyword evidence="2" id="KW-0808">Transferase</keyword>
<dbReference type="AlphaFoldDB" id="A0A9X1SRU7"/>
<evidence type="ECO:0000259" key="1">
    <source>
        <dbReference type="Pfam" id="PF13649"/>
    </source>
</evidence>
<dbReference type="InterPro" id="IPR041698">
    <property type="entry name" value="Methyltransf_25"/>
</dbReference>
<dbReference type="InterPro" id="IPR029063">
    <property type="entry name" value="SAM-dependent_MTases_sf"/>
</dbReference>
<dbReference type="SUPFAM" id="SSF53335">
    <property type="entry name" value="S-adenosyl-L-methionine-dependent methyltransferases"/>
    <property type="match status" value="1"/>
</dbReference>
<keyword evidence="2" id="KW-0489">Methyltransferase</keyword>
<accession>A0A9X1SRU7</accession>
<protein>
    <submittedName>
        <fullName evidence="2">Class I SAM-dependent methyltransferase</fullName>
    </submittedName>
</protein>
<dbReference type="GO" id="GO:0032259">
    <property type="term" value="P:methylation"/>
    <property type="evidence" value="ECO:0007669"/>
    <property type="project" value="UniProtKB-KW"/>
</dbReference>
<reference evidence="2" key="1">
    <citation type="submission" date="2021-11" db="EMBL/GenBank/DDBJ databases">
        <title>Streptomyces corallinus and Kineosporia corallina sp. nov., two new coral-derived marine actinobacteria.</title>
        <authorList>
            <person name="Buangrab K."/>
            <person name="Sutthacheep M."/>
            <person name="Yeemin T."/>
            <person name="Harunari E."/>
            <person name="Igarashi Y."/>
            <person name="Sripreechasak P."/>
            <person name="Kanchanasin P."/>
            <person name="Tanasupawat S."/>
            <person name="Phongsopitanun W."/>
        </authorList>
    </citation>
    <scope>NUCLEOTIDE SEQUENCE</scope>
    <source>
        <strain evidence="2">JCM 31032</strain>
    </source>
</reference>
<proteinExistence type="predicted"/>
<evidence type="ECO:0000313" key="2">
    <source>
        <dbReference type="EMBL" id="MCD5309566.1"/>
    </source>
</evidence>
<feature type="domain" description="Methyltransferase" evidence="1">
    <location>
        <begin position="26"/>
        <end position="112"/>
    </location>
</feature>
<dbReference type="Gene3D" id="3.40.50.150">
    <property type="entry name" value="Vaccinia Virus protein VP39"/>
    <property type="match status" value="1"/>
</dbReference>
<comment type="caution">
    <text evidence="2">The sequence shown here is derived from an EMBL/GenBank/DDBJ whole genome shotgun (WGS) entry which is preliminary data.</text>
</comment>
<dbReference type="CDD" id="cd02440">
    <property type="entry name" value="AdoMet_MTases"/>
    <property type="match status" value="1"/>
</dbReference>
<dbReference type="GO" id="GO:0008168">
    <property type="term" value="F:methyltransferase activity"/>
    <property type="evidence" value="ECO:0007669"/>
    <property type="project" value="UniProtKB-KW"/>
</dbReference>
<dbReference type="EMBL" id="JAJOMB010000001">
    <property type="protein sequence ID" value="MCD5309566.1"/>
    <property type="molecule type" value="Genomic_DNA"/>
</dbReference>
<organism evidence="2 3">
    <name type="scientific">Kineosporia babensis</name>
    <dbReference type="NCBI Taxonomy" id="499548"/>
    <lineage>
        <taxon>Bacteria</taxon>
        <taxon>Bacillati</taxon>
        <taxon>Actinomycetota</taxon>
        <taxon>Actinomycetes</taxon>
        <taxon>Kineosporiales</taxon>
        <taxon>Kineosporiaceae</taxon>
        <taxon>Kineosporia</taxon>
    </lineage>
</organism>
<sequence length="206" mass="22878">MELYERLPIGDEPDVIAGAVPPGARILELGSGAGRMTHPLIARGFEMTCVDESGEMLERVRGARTVRSEIENLDLGEQFDVVLLASFLVHAPDEELRQNLLSTCRRHVRDGGWVLIQREGADWHQNLPRTRSNGDGVVTVLSSERVAPGVQSVQVENVYPDARWTHTFLSRPLTTEEFENAIEDAGLAVDAYLTDDGTWVRVKPHP</sequence>
<name>A0A9X1SRU7_9ACTN</name>
<dbReference type="Pfam" id="PF13649">
    <property type="entry name" value="Methyltransf_25"/>
    <property type="match status" value="1"/>
</dbReference>